<comment type="cofactor">
    <cofactor evidence="1">
        <name>a divalent metal cation</name>
        <dbReference type="ChEBI" id="CHEBI:60240"/>
    </cofactor>
</comment>
<accession>A0A098LA27</accession>
<comment type="caution">
    <text evidence="8">The sequence shown here is derived from an EMBL/GenBank/DDBJ whole genome shotgun (WGS) entry which is preliminary data.</text>
</comment>
<reference evidence="8 9" key="1">
    <citation type="submission" date="2014-09" db="EMBL/GenBank/DDBJ databases">
        <title>Sporocytophaga myxococcoides PG-01 genome sequencing.</title>
        <authorList>
            <person name="Liu L."/>
            <person name="Gao P.J."/>
            <person name="Chen G.J."/>
            <person name="Wang L.S."/>
        </authorList>
    </citation>
    <scope>NUCLEOTIDE SEQUENCE [LARGE SCALE GENOMIC DNA]</scope>
    <source>
        <strain evidence="8 9">PG-01</strain>
    </source>
</reference>
<dbReference type="AlphaFoldDB" id="A0A098LA27"/>
<dbReference type="STRING" id="153721.MYP_962"/>
<dbReference type="InterPro" id="IPR005229">
    <property type="entry name" value="YicC/YloC-like"/>
</dbReference>
<evidence type="ECO:0000256" key="2">
    <source>
        <dbReference type="ARBA" id="ARBA00022722"/>
    </source>
</evidence>
<dbReference type="Proteomes" id="UP000030185">
    <property type="component" value="Unassembled WGS sequence"/>
</dbReference>
<dbReference type="EMBL" id="BBLT01000002">
    <property type="protein sequence ID" value="GAL83735.1"/>
    <property type="molecule type" value="Genomic_DNA"/>
</dbReference>
<keyword evidence="4" id="KW-0378">Hydrolase</keyword>
<evidence type="ECO:0000313" key="8">
    <source>
        <dbReference type="EMBL" id="GAL83735.1"/>
    </source>
</evidence>
<evidence type="ECO:0000256" key="5">
    <source>
        <dbReference type="ARBA" id="ARBA00035648"/>
    </source>
</evidence>
<feature type="domain" description="Endoribonuclease YicC-like C-terminal" evidence="7">
    <location>
        <begin position="170"/>
        <end position="285"/>
    </location>
</feature>
<evidence type="ECO:0000259" key="6">
    <source>
        <dbReference type="Pfam" id="PF03755"/>
    </source>
</evidence>
<sequence>MTGFGMVKSDAENIEIKVEIKSLNSKFLDLGLRLPKEYQDKEMEIRNMVSNTLERGKISISLDVQTKVDAKPRVSINKELVKKYYDDLVEAAAFVGTKESDLFKIALTMPKAVNQDLDNEDNSKEWEVIVSVIGKALDQCDKFRQAEGAALGEKLKSYIIRIKELLERVSEFDPQRIQMIRERIKAHFVEFGNEQMDKSRFEQELIYYIEKLDITEEKVRLNNHLDFFLENMKVDKSGKKLGFISQEIGREINTIGSKANDANIQKLVVEMKEELEKIKEQSLNIL</sequence>
<dbReference type="Pfam" id="PF08340">
    <property type="entry name" value="YicC-like_C"/>
    <property type="match status" value="1"/>
</dbReference>
<dbReference type="eggNOG" id="COG1561">
    <property type="taxonomic scope" value="Bacteria"/>
</dbReference>
<dbReference type="NCBIfam" id="TIGR00255">
    <property type="entry name" value="YicC/YloC family endoribonuclease"/>
    <property type="match status" value="1"/>
</dbReference>
<evidence type="ECO:0008006" key="10">
    <source>
        <dbReference type="Google" id="ProtNLM"/>
    </source>
</evidence>
<dbReference type="InterPro" id="IPR013527">
    <property type="entry name" value="YicC-like_N"/>
</dbReference>
<dbReference type="GO" id="GO:0016787">
    <property type="term" value="F:hydrolase activity"/>
    <property type="evidence" value="ECO:0007669"/>
    <property type="project" value="UniProtKB-KW"/>
</dbReference>
<protein>
    <recommendedName>
        <fullName evidence="10">YicC family protein</fullName>
    </recommendedName>
</protein>
<dbReference type="Pfam" id="PF03755">
    <property type="entry name" value="YicC-like_N"/>
    <property type="match status" value="1"/>
</dbReference>
<feature type="domain" description="Endoribonuclease YicC-like N-terminal" evidence="6">
    <location>
        <begin position="1"/>
        <end position="152"/>
    </location>
</feature>
<keyword evidence="2" id="KW-0540">Nuclease</keyword>
<proteinExistence type="inferred from homology"/>
<keyword evidence="3" id="KW-0255">Endonuclease</keyword>
<gene>
    <name evidence="8" type="ORF">MYP_962</name>
</gene>
<organism evidence="8 9">
    <name type="scientific">Sporocytophaga myxococcoides</name>
    <dbReference type="NCBI Taxonomy" id="153721"/>
    <lineage>
        <taxon>Bacteria</taxon>
        <taxon>Pseudomonadati</taxon>
        <taxon>Bacteroidota</taxon>
        <taxon>Cytophagia</taxon>
        <taxon>Cytophagales</taxon>
        <taxon>Cytophagaceae</taxon>
        <taxon>Sporocytophaga</taxon>
    </lineage>
</organism>
<comment type="similarity">
    <text evidence="5">Belongs to the YicC/YloC family.</text>
</comment>
<evidence type="ECO:0000259" key="7">
    <source>
        <dbReference type="Pfam" id="PF08340"/>
    </source>
</evidence>
<dbReference type="InterPro" id="IPR013551">
    <property type="entry name" value="YicC-like_C"/>
</dbReference>
<dbReference type="OrthoDB" id="9771229at2"/>
<evidence type="ECO:0000256" key="1">
    <source>
        <dbReference type="ARBA" id="ARBA00001968"/>
    </source>
</evidence>
<evidence type="ECO:0000313" key="9">
    <source>
        <dbReference type="Proteomes" id="UP000030185"/>
    </source>
</evidence>
<dbReference type="GO" id="GO:0004521">
    <property type="term" value="F:RNA endonuclease activity"/>
    <property type="evidence" value="ECO:0007669"/>
    <property type="project" value="InterPro"/>
</dbReference>
<dbReference type="PANTHER" id="PTHR30636">
    <property type="entry name" value="UPF0701 PROTEIN YICC"/>
    <property type="match status" value="1"/>
</dbReference>
<evidence type="ECO:0000256" key="3">
    <source>
        <dbReference type="ARBA" id="ARBA00022759"/>
    </source>
</evidence>
<dbReference type="PANTHER" id="PTHR30636:SF3">
    <property type="entry name" value="UPF0701 PROTEIN YICC"/>
    <property type="match status" value="1"/>
</dbReference>
<name>A0A098LA27_9BACT</name>
<keyword evidence="9" id="KW-1185">Reference proteome</keyword>
<evidence type="ECO:0000256" key="4">
    <source>
        <dbReference type="ARBA" id="ARBA00022801"/>
    </source>
</evidence>